<name>S7T387_9BACT</name>
<dbReference type="Gene3D" id="3.40.50.720">
    <property type="entry name" value="NAD(P)-binding Rossmann-like Domain"/>
    <property type="match status" value="1"/>
</dbReference>
<reference evidence="3 4" key="1">
    <citation type="journal article" date="2013" name="Genome Announc.">
        <title>Draft genome sequences for three mercury-methylating, sulfate-reducing bacteria.</title>
        <authorList>
            <person name="Brown S.D."/>
            <person name="Hurt R.A.Jr."/>
            <person name="Gilmour C.C."/>
            <person name="Elias D.A."/>
        </authorList>
    </citation>
    <scope>NUCLEOTIDE SEQUENCE [LARGE SCALE GENOMIC DNA]</scope>
    <source>
        <strain evidence="3 4">DSM 16529</strain>
    </source>
</reference>
<dbReference type="InterPro" id="IPR036291">
    <property type="entry name" value="NAD(P)-bd_dom_sf"/>
</dbReference>
<dbReference type="EMBL" id="ATHI01000030">
    <property type="protein sequence ID" value="EPR31056.1"/>
    <property type="molecule type" value="Genomic_DNA"/>
</dbReference>
<dbReference type="SUPFAM" id="SSF51735">
    <property type="entry name" value="NAD(P)-binding Rossmann-fold domains"/>
    <property type="match status" value="1"/>
</dbReference>
<protein>
    <submittedName>
        <fullName evidence="3">Oxidoreductase domain protein</fullName>
    </submittedName>
</protein>
<dbReference type="eggNOG" id="COG0673">
    <property type="taxonomic scope" value="Bacteria"/>
</dbReference>
<organism evidence="3 4">
    <name type="scientific">Alkalidesulfovibrio alkalitolerans DSM 16529</name>
    <dbReference type="NCBI Taxonomy" id="1121439"/>
    <lineage>
        <taxon>Bacteria</taxon>
        <taxon>Pseudomonadati</taxon>
        <taxon>Thermodesulfobacteriota</taxon>
        <taxon>Desulfovibrionia</taxon>
        <taxon>Desulfovibrionales</taxon>
        <taxon>Desulfovibrionaceae</taxon>
        <taxon>Alkalidesulfovibrio</taxon>
    </lineage>
</organism>
<evidence type="ECO:0000313" key="3">
    <source>
        <dbReference type="EMBL" id="EPR31056.1"/>
    </source>
</evidence>
<dbReference type="PANTHER" id="PTHR43377:SF1">
    <property type="entry name" value="BILIVERDIN REDUCTASE A"/>
    <property type="match status" value="1"/>
</dbReference>
<proteinExistence type="predicted"/>
<accession>S7T387</accession>
<dbReference type="PANTHER" id="PTHR43377">
    <property type="entry name" value="BILIVERDIN REDUCTASE A"/>
    <property type="match status" value="1"/>
</dbReference>
<comment type="caution">
    <text evidence="3">The sequence shown here is derived from an EMBL/GenBank/DDBJ whole genome shotgun (WGS) entry which is preliminary data.</text>
</comment>
<dbReference type="Pfam" id="PF22725">
    <property type="entry name" value="GFO_IDH_MocA_C3"/>
    <property type="match status" value="1"/>
</dbReference>
<dbReference type="InterPro" id="IPR051450">
    <property type="entry name" value="Gfo/Idh/MocA_Oxidoreductases"/>
</dbReference>
<dbReference type="InterPro" id="IPR055170">
    <property type="entry name" value="GFO_IDH_MocA-like_dom"/>
</dbReference>
<evidence type="ECO:0000259" key="1">
    <source>
        <dbReference type="Pfam" id="PF01408"/>
    </source>
</evidence>
<dbReference type="SUPFAM" id="SSF55347">
    <property type="entry name" value="Glyceraldehyde-3-phosphate dehydrogenase-like, C-terminal domain"/>
    <property type="match status" value="1"/>
</dbReference>
<dbReference type="GO" id="GO:0000166">
    <property type="term" value="F:nucleotide binding"/>
    <property type="evidence" value="ECO:0007669"/>
    <property type="project" value="InterPro"/>
</dbReference>
<feature type="domain" description="GFO/IDH/MocA-like oxidoreductase" evidence="2">
    <location>
        <begin position="159"/>
        <end position="229"/>
    </location>
</feature>
<dbReference type="PATRIC" id="fig|1121439.3.peg.2565"/>
<keyword evidence="4" id="KW-1185">Reference proteome</keyword>
<dbReference type="AlphaFoldDB" id="S7T387"/>
<dbReference type="InterPro" id="IPR000683">
    <property type="entry name" value="Gfo/Idh/MocA-like_OxRdtase_N"/>
</dbReference>
<dbReference type="Gene3D" id="3.30.360.10">
    <property type="entry name" value="Dihydrodipicolinate Reductase, domain 2"/>
    <property type="match status" value="1"/>
</dbReference>
<feature type="domain" description="Gfo/Idh/MocA-like oxidoreductase N-terminal" evidence="1">
    <location>
        <begin position="4"/>
        <end position="121"/>
    </location>
</feature>
<sequence length="315" mass="35003">MKEMNVAVIGLGWMGKVHLRNYSQMSKVNVVGVMDLDSSVLEEVGMTYDVPLFTKLDALLDQKPDAVSVCVPTVHHHVTAMAVIERGIPLLVEKPLAASAAEGREIVEAAKARSVPLMVGHIERFNPAVERVKSLLEEENHVISIIFERVGPYPPRIQDVGVVRDLASHDIDLACFLTGSRYKRISAFTSKNIGSHEDTVILSGEMESGVLVQINCNWVTPYKSRQIRVATQSRYIESNLITQQVKEYSKFESYQASYSVREWPVVFREPVREELTRFLAAVRDGAPMPITGEEGLYVIETIERVDSCACGVASA</sequence>
<gene>
    <name evidence="3" type="ORF">dsat_1183</name>
</gene>
<dbReference type="STRING" id="1121439.dsat_1183"/>
<evidence type="ECO:0000259" key="2">
    <source>
        <dbReference type="Pfam" id="PF22725"/>
    </source>
</evidence>
<dbReference type="RefSeq" id="WP_020887880.1">
    <property type="nucleotide sequence ID" value="NZ_ATHI01000030.1"/>
</dbReference>
<dbReference type="Proteomes" id="UP000014975">
    <property type="component" value="Unassembled WGS sequence"/>
</dbReference>
<evidence type="ECO:0000313" key="4">
    <source>
        <dbReference type="Proteomes" id="UP000014975"/>
    </source>
</evidence>
<dbReference type="Pfam" id="PF01408">
    <property type="entry name" value="GFO_IDH_MocA"/>
    <property type="match status" value="1"/>
</dbReference>